<feature type="region of interest" description="Disordered" evidence="1">
    <location>
        <begin position="191"/>
        <end position="230"/>
    </location>
</feature>
<feature type="region of interest" description="Disordered" evidence="1">
    <location>
        <begin position="151"/>
        <end position="174"/>
    </location>
</feature>
<dbReference type="AlphaFoldDB" id="A0A3L6T3U8"/>
<proteinExistence type="predicted"/>
<organism evidence="2 3">
    <name type="scientific">Panicum miliaceum</name>
    <name type="common">Proso millet</name>
    <name type="synonym">Broomcorn millet</name>
    <dbReference type="NCBI Taxonomy" id="4540"/>
    <lineage>
        <taxon>Eukaryota</taxon>
        <taxon>Viridiplantae</taxon>
        <taxon>Streptophyta</taxon>
        <taxon>Embryophyta</taxon>
        <taxon>Tracheophyta</taxon>
        <taxon>Spermatophyta</taxon>
        <taxon>Magnoliopsida</taxon>
        <taxon>Liliopsida</taxon>
        <taxon>Poales</taxon>
        <taxon>Poaceae</taxon>
        <taxon>PACMAD clade</taxon>
        <taxon>Panicoideae</taxon>
        <taxon>Panicodae</taxon>
        <taxon>Paniceae</taxon>
        <taxon>Panicinae</taxon>
        <taxon>Panicum</taxon>
        <taxon>Panicum sect. Panicum</taxon>
    </lineage>
</organism>
<comment type="caution">
    <text evidence="2">The sequence shown here is derived from an EMBL/GenBank/DDBJ whole genome shotgun (WGS) entry which is preliminary data.</text>
</comment>
<keyword evidence="3" id="KW-1185">Reference proteome</keyword>
<accession>A0A3L6T3U8</accession>
<reference evidence="3" key="1">
    <citation type="journal article" date="2019" name="Nat. Commun.">
        <title>The genome of broomcorn millet.</title>
        <authorList>
            <person name="Zou C."/>
            <person name="Miki D."/>
            <person name="Li D."/>
            <person name="Tang Q."/>
            <person name="Xiao L."/>
            <person name="Rajput S."/>
            <person name="Deng P."/>
            <person name="Jia W."/>
            <person name="Huang R."/>
            <person name="Zhang M."/>
            <person name="Sun Y."/>
            <person name="Hu J."/>
            <person name="Fu X."/>
            <person name="Schnable P.S."/>
            <person name="Li F."/>
            <person name="Zhang H."/>
            <person name="Feng B."/>
            <person name="Zhu X."/>
            <person name="Liu R."/>
            <person name="Schnable J.C."/>
            <person name="Zhu J.-K."/>
            <person name="Zhang H."/>
        </authorList>
    </citation>
    <scope>NUCLEOTIDE SEQUENCE [LARGE SCALE GENOMIC DNA]</scope>
</reference>
<sequence>MGGLFEGCVHSEIVWDERYAEFEIRKQSKGIGVFSFGDILEKEIQKHGRFAFRGKHTSADCSERFVQDFIRARSEEGEWLWVPKGAALQTVERGLGFPARKSEIQRFGRKSRKIVRATSRRVDSRSFASVVNEQMDRKRINFEGRGDMRARLGNRDSLGRQAPPMGRREDDGRFNGYFRDRNFQIFVGGDSRGGFGGQYNSGPRRNGRGEARFGQNRGDGGQLQEIYRGD</sequence>
<evidence type="ECO:0000256" key="1">
    <source>
        <dbReference type="SAM" id="MobiDB-lite"/>
    </source>
</evidence>
<dbReference type="EMBL" id="PQIB02000002">
    <property type="protein sequence ID" value="RLN32915.1"/>
    <property type="molecule type" value="Genomic_DNA"/>
</dbReference>
<protein>
    <submittedName>
        <fullName evidence="2">Retroelement</fullName>
    </submittedName>
</protein>
<gene>
    <name evidence="2" type="ORF">C2845_PM03G26790</name>
</gene>
<dbReference type="Proteomes" id="UP000275267">
    <property type="component" value="Unassembled WGS sequence"/>
</dbReference>
<evidence type="ECO:0000313" key="2">
    <source>
        <dbReference type="EMBL" id="RLN32915.1"/>
    </source>
</evidence>
<name>A0A3L6T3U8_PANMI</name>
<evidence type="ECO:0000313" key="3">
    <source>
        <dbReference type="Proteomes" id="UP000275267"/>
    </source>
</evidence>